<feature type="compositionally biased region" description="Acidic residues" evidence="1">
    <location>
        <begin position="401"/>
        <end position="416"/>
    </location>
</feature>
<dbReference type="AlphaFoldDB" id="A0A086SZI5"/>
<evidence type="ECO:0000313" key="3">
    <source>
        <dbReference type="Proteomes" id="UP000029964"/>
    </source>
</evidence>
<name>A0A086SZI5_HAPC1</name>
<sequence>MLGVNMPSFYDAMWGRTAGQDFGGFFHGSHAEAKLAVYGICSLLEGFGIASDLDNIRPRHLRKLRKVSWADGARPALEIYLSRKPCGRCGSLIRALSTITKIRIKLNFTDTLTKKVHGVSPVDLARGQQRTVLPITIARGVAADGRQDDAVGTTEDNEDDNSWDMMDLDDTDSMIEVEETVCDGLQDDAIATIEPYDADSDMYSSSDDTESDTDIDAGPGDSNQDGATVVISGGDHSNMTPSDDADSGIDIEEEAVGDRLQDEVVVIINNEGDNLAVRSIDDADGTEGAAVESCQDDVEVIIIDGGDDSDTTSADDADSWVDIETLAEEGCENGATAVATGDDNDLDMTFVDDADSGIEMGVAPDDSGQGDAIIISRDGLGTTSSDSTDSGVEIEGAVGESGEDDTVTAAGDDGDDSAMTPSDGAELVVESEVVREPIGQEDTVTITDHDGDDVDNPDVSCSDDASSAMVVEPDSGTDLVDLRTPQPTINRALKFLKTMSAYINKVEAAKLNLRRPEWLIRSIPIRCVDDLYWDES</sequence>
<protein>
    <submittedName>
        <fullName evidence="2">Replicase polyprotein 1a-like protein</fullName>
    </submittedName>
</protein>
<comment type="caution">
    <text evidence="2">The sequence shown here is derived from an EMBL/GenBank/DDBJ whole genome shotgun (WGS) entry which is preliminary data.</text>
</comment>
<dbReference type="STRING" id="857340.A0A086SZI5"/>
<dbReference type="Proteomes" id="UP000029964">
    <property type="component" value="Unassembled WGS sequence"/>
</dbReference>
<feature type="region of interest" description="Disordered" evidence="1">
    <location>
        <begin position="144"/>
        <end position="164"/>
    </location>
</feature>
<evidence type="ECO:0000313" key="2">
    <source>
        <dbReference type="EMBL" id="KFH42517.1"/>
    </source>
</evidence>
<evidence type="ECO:0000256" key="1">
    <source>
        <dbReference type="SAM" id="MobiDB-lite"/>
    </source>
</evidence>
<proteinExistence type="predicted"/>
<dbReference type="OrthoDB" id="4841107at2759"/>
<feature type="region of interest" description="Disordered" evidence="1">
    <location>
        <begin position="195"/>
        <end position="247"/>
    </location>
</feature>
<accession>A0A086SZI5</accession>
<feature type="compositionally biased region" description="Low complexity" evidence="1">
    <location>
        <begin position="379"/>
        <end position="391"/>
    </location>
</feature>
<dbReference type="HOGENOM" id="CLU_508018_0_0_1"/>
<dbReference type="EMBL" id="JPKY01000092">
    <property type="protein sequence ID" value="KFH42517.1"/>
    <property type="molecule type" value="Genomic_DNA"/>
</dbReference>
<gene>
    <name evidence="2" type="ORF">ACRE_067380</name>
</gene>
<feature type="region of interest" description="Disordered" evidence="1">
    <location>
        <begin position="379"/>
        <end position="423"/>
    </location>
</feature>
<feature type="compositionally biased region" description="Acidic residues" evidence="1">
    <location>
        <begin position="155"/>
        <end position="164"/>
    </location>
</feature>
<keyword evidence="3" id="KW-1185">Reference proteome</keyword>
<reference evidence="3" key="1">
    <citation type="journal article" date="2014" name="Genome Announc.">
        <title>Genome sequence and annotation of Acremonium chrysogenum, producer of the beta-lactam antibiotic cephalosporin C.</title>
        <authorList>
            <person name="Terfehr D."/>
            <person name="Dahlmann T.A."/>
            <person name="Specht T."/>
            <person name="Zadra I."/>
            <person name="Kuernsteiner H."/>
            <person name="Kueck U."/>
        </authorList>
    </citation>
    <scope>NUCLEOTIDE SEQUENCE [LARGE SCALE GENOMIC DNA]</scope>
    <source>
        <strain evidence="3">ATCC 11550 / CBS 779.69 / DSM 880 / IAM 14645 / JCM 23072 / IMI 49137</strain>
    </source>
</reference>
<organism evidence="2 3">
    <name type="scientific">Hapsidospora chrysogenum (strain ATCC 11550 / CBS 779.69 / DSM 880 / IAM 14645 / JCM 23072 / IMI 49137)</name>
    <name type="common">Acremonium chrysogenum</name>
    <dbReference type="NCBI Taxonomy" id="857340"/>
    <lineage>
        <taxon>Eukaryota</taxon>
        <taxon>Fungi</taxon>
        <taxon>Dikarya</taxon>
        <taxon>Ascomycota</taxon>
        <taxon>Pezizomycotina</taxon>
        <taxon>Sordariomycetes</taxon>
        <taxon>Hypocreomycetidae</taxon>
        <taxon>Hypocreales</taxon>
        <taxon>Bionectriaceae</taxon>
        <taxon>Hapsidospora</taxon>
    </lineage>
</organism>